<dbReference type="Proteomes" id="UP000265715">
    <property type="component" value="Unassembled WGS sequence"/>
</dbReference>
<dbReference type="EMBL" id="QXDL01000009">
    <property type="protein sequence ID" value="RIH90439.1"/>
    <property type="molecule type" value="Genomic_DNA"/>
</dbReference>
<dbReference type="AlphaFoldDB" id="A0A399F586"/>
<accession>A0A399F586</accession>
<name>A0A399F586_9DEIN</name>
<protein>
    <submittedName>
        <fullName evidence="1">Uncharacterized protein</fullName>
    </submittedName>
</protein>
<proteinExistence type="predicted"/>
<dbReference type="RefSeq" id="WP_119313665.1">
    <property type="nucleotide sequence ID" value="NZ_QXDL01000009.1"/>
</dbReference>
<organism evidence="1 2">
    <name type="scientific">Calidithermus terrae</name>
    <dbReference type="NCBI Taxonomy" id="1408545"/>
    <lineage>
        <taxon>Bacteria</taxon>
        <taxon>Thermotogati</taxon>
        <taxon>Deinococcota</taxon>
        <taxon>Deinococci</taxon>
        <taxon>Thermales</taxon>
        <taxon>Thermaceae</taxon>
        <taxon>Calidithermus</taxon>
    </lineage>
</organism>
<gene>
    <name evidence="1" type="ORF">Mterra_00421</name>
</gene>
<evidence type="ECO:0000313" key="2">
    <source>
        <dbReference type="Proteomes" id="UP000265715"/>
    </source>
</evidence>
<sequence length="538" mass="59532">MDALALYHQGRYAEALALAQQQGEPQTAALALLSLGKPTEATALLEAWQPREETESAERLALLGFAAFRQGDHATYRRLALAAAQVAQTPLTLYHLGLSLPPAEGLLALQEAFHQLEAQGAPPEEQARLAFALARTLRGLGRFAEALAHASLAALLAPGQPYYRLEELTLLAYVGEEPLAALAQALPPLLAHQSPGVRYYALWLSLLLQGMQGMQGEARPELLQTLWEHNPNPHLLAYDLPLLVRLCKGHPSQQTLVARRLRAAKAQPSSQALPQALLLLAEGLYRFPEPEARPLLEESLPTLEAEGAEEALMARSHLCALVGAPLLAPYRQMAQALRPEARAVFLPAELPSISLTTPYLQALGKAQLQGCPALRPRSLELLTLLLAHPEGITGESLARALYPEPNPQALRSELCRLRQQGFDIPSRPYRLLSPIEADFLKLQEALEQNQLYQALALYQGPLLPRSQAPGIELLRHRIEEQLKQAVLQQPDPELLYRLVQRIPDDLLLWETLLHRLSPQDPRHPAVWAWVQRLSAQYR</sequence>
<comment type="caution">
    <text evidence="1">The sequence shown here is derived from an EMBL/GenBank/DDBJ whole genome shotgun (WGS) entry which is preliminary data.</text>
</comment>
<evidence type="ECO:0000313" key="1">
    <source>
        <dbReference type="EMBL" id="RIH90439.1"/>
    </source>
</evidence>
<dbReference type="OrthoDB" id="29896at2"/>
<keyword evidence="2" id="KW-1185">Reference proteome</keyword>
<reference evidence="1 2" key="1">
    <citation type="submission" date="2018-08" db="EMBL/GenBank/DDBJ databases">
        <title>Meiothermus terrae DSM 26712 genome sequencing project.</title>
        <authorList>
            <person name="Da Costa M.S."/>
            <person name="Albuquerque L."/>
            <person name="Raposo P."/>
            <person name="Froufe H.J.C."/>
            <person name="Barroso C.S."/>
            <person name="Egas C."/>
        </authorList>
    </citation>
    <scope>NUCLEOTIDE SEQUENCE [LARGE SCALE GENOMIC DNA]</scope>
    <source>
        <strain evidence="1 2">DSM 26712</strain>
    </source>
</reference>